<keyword evidence="2" id="KW-0449">Lipoprotein</keyword>
<keyword evidence="2" id="KW-0472">Membrane</keyword>
<dbReference type="PROSITE" id="PS51257">
    <property type="entry name" value="PROKAR_LIPOPROTEIN"/>
    <property type="match status" value="1"/>
</dbReference>
<comment type="caution">
    <text evidence="3">The sequence shown here is derived from an EMBL/GenBank/DDBJ whole genome shotgun (WGS) entry which is preliminary data.</text>
</comment>
<comment type="subcellular location">
    <subcellularLocation>
        <location evidence="2">Cell membrane</location>
        <topology evidence="2">Lipid-anchor</topology>
    </subcellularLocation>
</comment>
<dbReference type="PANTHER" id="PTHR30203">
    <property type="entry name" value="OUTER MEMBRANE CATION EFFLUX PROTEIN"/>
    <property type="match status" value="1"/>
</dbReference>
<dbReference type="Gene3D" id="1.20.1600.10">
    <property type="entry name" value="Outer membrane efflux proteins (OEP)"/>
    <property type="match status" value="1"/>
</dbReference>
<dbReference type="InterPro" id="IPR003423">
    <property type="entry name" value="OMP_efflux"/>
</dbReference>
<keyword evidence="2" id="KW-0812">Transmembrane</keyword>
<dbReference type="PANTHER" id="PTHR30203:SF32">
    <property type="entry name" value="CATION EFFLUX SYSTEM PROTEIN CUSC"/>
    <property type="match status" value="1"/>
</dbReference>
<dbReference type="Proteomes" id="UP001595604">
    <property type="component" value="Unassembled WGS sequence"/>
</dbReference>
<name>A0ABV7INN1_9SPHN</name>
<keyword evidence="4" id="KW-1185">Reference proteome</keyword>
<dbReference type="InterPro" id="IPR010131">
    <property type="entry name" value="MdtP/NodT-like"/>
</dbReference>
<sequence length="470" mass="48634">MRRAVPFVLAPVLAPVLALALAGCSLAPKYVREARPVPDSWPVGDAYLARTEAALPVVSYREVFTDARLQALVGQALANNSDLRVAAANLAAARARVDVQRGAQLPQVGVGAGATRRSTEAGGPVTAWTASGGISAFELDLFGRLANATRAEQETALASEASARTVRLGLVADLANAWADHAADAELLRIAQQTAVAARRSVALNRALLRGGVAARSDVGQAEQVLATAEADLAAQTTALAQDRNLVELLVGAPVDPALLPGDLASVGASVRSVPAGTSSDVLLRRPDVIAAEYRLRAANADVGVARAELFPRLSLTALVGLAANSFEGLFKPGALTSTLGGNAGYALFSGGSARANVRVSQAQRETALATWEKAVQTAFREVADALARQGTMADELAAVERRTAAAADTALLVEARYRGGVASSLESLDAQRSLYTAQRAEVASRLASVRSRITLYRVLGGDQLAPGTP</sequence>
<gene>
    <name evidence="3" type="ORF">ACFOD9_08560</name>
</gene>
<comment type="similarity">
    <text evidence="1 2">Belongs to the outer membrane factor (OMF) (TC 1.B.17) family.</text>
</comment>
<accession>A0ABV7INN1</accession>
<dbReference type="RefSeq" id="WP_379509664.1">
    <property type="nucleotide sequence ID" value="NZ_JBHRTQ010000007.1"/>
</dbReference>
<protein>
    <submittedName>
        <fullName evidence="3">Efflux transporter outer membrane subunit</fullName>
    </submittedName>
</protein>
<keyword evidence="2" id="KW-0564">Palmitate</keyword>
<keyword evidence="2" id="KW-1134">Transmembrane beta strand</keyword>
<dbReference type="EMBL" id="JBHRTQ010000007">
    <property type="protein sequence ID" value="MFC3174301.1"/>
    <property type="molecule type" value="Genomic_DNA"/>
</dbReference>
<evidence type="ECO:0000313" key="3">
    <source>
        <dbReference type="EMBL" id="MFC3174301.1"/>
    </source>
</evidence>
<dbReference type="Gene3D" id="2.20.200.10">
    <property type="entry name" value="Outer membrane efflux proteins (OEP)"/>
    <property type="match status" value="1"/>
</dbReference>
<evidence type="ECO:0000256" key="2">
    <source>
        <dbReference type="RuleBase" id="RU362097"/>
    </source>
</evidence>
<dbReference type="SUPFAM" id="SSF56954">
    <property type="entry name" value="Outer membrane efflux proteins (OEP)"/>
    <property type="match status" value="1"/>
</dbReference>
<evidence type="ECO:0000313" key="4">
    <source>
        <dbReference type="Proteomes" id="UP001595604"/>
    </source>
</evidence>
<evidence type="ECO:0000256" key="1">
    <source>
        <dbReference type="ARBA" id="ARBA00007613"/>
    </source>
</evidence>
<proteinExistence type="inferred from homology"/>
<reference evidence="4" key="1">
    <citation type="journal article" date="2019" name="Int. J. Syst. Evol. Microbiol.">
        <title>The Global Catalogue of Microorganisms (GCM) 10K type strain sequencing project: providing services to taxonomists for standard genome sequencing and annotation.</title>
        <authorList>
            <consortium name="The Broad Institute Genomics Platform"/>
            <consortium name="The Broad Institute Genome Sequencing Center for Infectious Disease"/>
            <person name="Wu L."/>
            <person name="Ma J."/>
        </authorList>
    </citation>
    <scope>NUCLEOTIDE SEQUENCE [LARGE SCALE GENOMIC DNA]</scope>
    <source>
        <strain evidence="4">KCTC 42984</strain>
    </source>
</reference>
<dbReference type="NCBIfam" id="TIGR01845">
    <property type="entry name" value="outer_NodT"/>
    <property type="match status" value="1"/>
</dbReference>
<organism evidence="3 4">
    <name type="scientific">Novosphingobium bradum</name>
    <dbReference type="NCBI Taxonomy" id="1737444"/>
    <lineage>
        <taxon>Bacteria</taxon>
        <taxon>Pseudomonadati</taxon>
        <taxon>Pseudomonadota</taxon>
        <taxon>Alphaproteobacteria</taxon>
        <taxon>Sphingomonadales</taxon>
        <taxon>Sphingomonadaceae</taxon>
        <taxon>Novosphingobium</taxon>
    </lineage>
</organism>
<dbReference type="Pfam" id="PF02321">
    <property type="entry name" value="OEP"/>
    <property type="match status" value="2"/>
</dbReference>